<protein>
    <recommendedName>
        <fullName evidence="3 14">UDP-N-acetylmuramate--L-alanine ligase</fullName>
        <ecNumber evidence="3 14">6.3.2.8</ecNumber>
    </recommendedName>
    <alternativeName>
        <fullName evidence="14">UDP-N-acetylmuramoyl-L-alanine synthetase</fullName>
    </alternativeName>
</protein>
<comment type="pathway">
    <text evidence="2 14">Cell wall biogenesis; peptidoglycan biosynthesis.</text>
</comment>
<evidence type="ECO:0000256" key="9">
    <source>
        <dbReference type="ARBA" id="ARBA00022960"/>
    </source>
</evidence>
<keyword evidence="8 14" id="KW-0067">ATP-binding</keyword>
<dbReference type="SUPFAM" id="SSF53244">
    <property type="entry name" value="MurD-like peptide ligases, peptide-binding domain"/>
    <property type="match status" value="1"/>
</dbReference>
<dbReference type="Gene3D" id="3.40.1190.10">
    <property type="entry name" value="Mur-like, catalytic domain"/>
    <property type="match status" value="1"/>
</dbReference>
<dbReference type="SUPFAM" id="SSF53623">
    <property type="entry name" value="MurD-like peptide ligases, catalytic domain"/>
    <property type="match status" value="1"/>
</dbReference>
<dbReference type="InterPro" id="IPR050061">
    <property type="entry name" value="MurCDEF_pg_biosynth"/>
</dbReference>
<gene>
    <name evidence="14" type="primary">murC</name>
    <name evidence="18" type="ORF">C683_0335</name>
</gene>
<keyword evidence="11 14" id="KW-0131">Cell cycle</keyword>
<dbReference type="Pfam" id="PF01225">
    <property type="entry name" value="Mur_ligase"/>
    <property type="match status" value="1"/>
</dbReference>
<evidence type="ECO:0000259" key="15">
    <source>
        <dbReference type="Pfam" id="PF01225"/>
    </source>
</evidence>
<name>K8Z990_9ENTE</name>
<dbReference type="GO" id="GO:0005524">
    <property type="term" value="F:ATP binding"/>
    <property type="evidence" value="ECO:0007669"/>
    <property type="project" value="UniProtKB-UniRule"/>
</dbReference>
<dbReference type="UniPathway" id="UPA00219"/>
<dbReference type="PANTHER" id="PTHR43445:SF3">
    <property type="entry name" value="UDP-N-ACETYLMURAMATE--L-ALANINE LIGASE"/>
    <property type="match status" value="1"/>
</dbReference>
<keyword evidence="19" id="KW-1185">Reference proteome</keyword>
<comment type="caution">
    <text evidence="18">The sequence shown here is derived from an EMBL/GenBank/DDBJ whole genome shotgun (WGS) entry which is preliminary data.</text>
</comment>
<evidence type="ECO:0000256" key="2">
    <source>
        <dbReference type="ARBA" id="ARBA00004752"/>
    </source>
</evidence>
<dbReference type="HAMAP" id="MF_00046">
    <property type="entry name" value="MurC"/>
    <property type="match status" value="1"/>
</dbReference>
<evidence type="ECO:0000256" key="6">
    <source>
        <dbReference type="ARBA" id="ARBA00022618"/>
    </source>
</evidence>
<comment type="catalytic activity">
    <reaction evidence="13 14">
        <text>UDP-N-acetyl-alpha-D-muramate + L-alanine + ATP = UDP-N-acetyl-alpha-D-muramoyl-L-alanine + ADP + phosphate + H(+)</text>
        <dbReference type="Rhea" id="RHEA:23372"/>
        <dbReference type="ChEBI" id="CHEBI:15378"/>
        <dbReference type="ChEBI" id="CHEBI:30616"/>
        <dbReference type="ChEBI" id="CHEBI:43474"/>
        <dbReference type="ChEBI" id="CHEBI:57972"/>
        <dbReference type="ChEBI" id="CHEBI:70757"/>
        <dbReference type="ChEBI" id="CHEBI:83898"/>
        <dbReference type="ChEBI" id="CHEBI:456216"/>
        <dbReference type="EC" id="6.3.2.8"/>
    </reaction>
</comment>
<dbReference type="STRING" id="1234409.C683_0335"/>
<dbReference type="eggNOG" id="COG0773">
    <property type="taxonomic scope" value="Bacteria"/>
</dbReference>
<dbReference type="GO" id="GO:0008360">
    <property type="term" value="P:regulation of cell shape"/>
    <property type="evidence" value="ECO:0007669"/>
    <property type="project" value="UniProtKB-KW"/>
</dbReference>
<evidence type="ECO:0000256" key="4">
    <source>
        <dbReference type="ARBA" id="ARBA00022490"/>
    </source>
</evidence>
<dbReference type="InterPro" id="IPR036565">
    <property type="entry name" value="Mur-like_cat_sf"/>
</dbReference>
<keyword evidence="6 14" id="KW-0132">Cell division</keyword>
<feature type="domain" description="Mur ligase N-terminal catalytic" evidence="15">
    <location>
        <begin position="9"/>
        <end position="108"/>
    </location>
</feature>
<evidence type="ECO:0000256" key="10">
    <source>
        <dbReference type="ARBA" id="ARBA00022984"/>
    </source>
</evidence>
<dbReference type="OrthoDB" id="9804126at2"/>
<dbReference type="InterPro" id="IPR004101">
    <property type="entry name" value="Mur_ligase_C"/>
</dbReference>
<evidence type="ECO:0000256" key="13">
    <source>
        <dbReference type="ARBA" id="ARBA00047833"/>
    </source>
</evidence>
<dbReference type="EMBL" id="AMYT01000011">
    <property type="protein sequence ID" value="EKU27554.1"/>
    <property type="molecule type" value="Genomic_DNA"/>
</dbReference>
<keyword evidence="10 14" id="KW-0573">Peptidoglycan synthesis</keyword>
<dbReference type="RefSeq" id="WP_009488754.1">
    <property type="nucleotide sequence ID" value="NZ_AMYT01000011.1"/>
</dbReference>
<dbReference type="InterPro" id="IPR000713">
    <property type="entry name" value="Mur_ligase_N"/>
</dbReference>
<proteinExistence type="inferred from homology"/>
<keyword evidence="5 14" id="KW-0436">Ligase</keyword>
<feature type="binding site" evidence="14">
    <location>
        <begin position="115"/>
        <end position="121"/>
    </location>
    <ligand>
        <name>ATP</name>
        <dbReference type="ChEBI" id="CHEBI:30616"/>
    </ligand>
</feature>
<evidence type="ECO:0000256" key="8">
    <source>
        <dbReference type="ARBA" id="ARBA00022840"/>
    </source>
</evidence>
<dbReference type="Pfam" id="PF08245">
    <property type="entry name" value="Mur_ligase_M"/>
    <property type="match status" value="1"/>
</dbReference>
<dbReference type="PANTHER" id="PTHR43445">
    <property type="entry name" value="UDP-N-ACETYLMURAMATE--L-ALANINE LIGASE-RELATED"/>
    <property type="match status" value="1"/>
</dbReference>
<dbReference type="GO" id="GO:0071555">
    <property type="term" value="P:cell wall organization"/>
    <property type="evidence" value="ECO:0007669"/>
    <property type="project" value="UniProtKB-KW"/>
</dbReference>
<dbReference type="Gene3D" id="3.40.50.720">
    <property type="entry name" value="NAD(P)-binding Rossmann-like Domain"/>
    <property type="match status" value="1"/>
</dbReference>
<dbReference type="NCBIfam" id="TIGR01082">
    <property type="entry name" value="murC"/>
    <property type="match status" value="1"/>
</dbReference>
<keyword evidence="7 14" id="KW-0547">Nucleotide-binding</keyword>
<keyword evidence="4 14" id="KW-0963">Cytoplasm</keyword>
<evidence type="ECO:0000256" key="14">
    <source>
        <dbReference type="HAMAP-Rule" id="MF_00046"/>
    </source>
</evidence>
<organism evidence="18 19">
    <name type="scientific">Catellicoccus marimammalium M35/04/3</name>
    <dbReference type="NCBI Taxonomy" id="1234409"/>
    <lineage>
        <taxon>Bacteria</taxon>
        <taxon>Bacillati</taxon>
        <taxon>Bacillota</taxon>
        <taxon>Bacilli</taxon>
        <taxon>Lactobacillales</taxon>
        <taxon>Enterococcaceae</taxon>
        <taxon>Catellicoccus</taxon>
    </lineage>
</organism>
<dbReference type="SUPFAM" id="SSF51984">
    <property type="entry name" value="MurCD N-terminal domain"/>
    <property type="match status" value="1"/>
</dbReference>
<accession>K8Z990</accession>
<comment type="similarity">
    <text evidence="14">Belongs to the MurCDEF family.</text>
</comment>
<dbReference type="GO" id="GO:0009252">
    <property type="term" value="P:peptidoglycan biosynthetic process"/>
    <property type="evidence" value="ECO:0007669"/>
    <property type="project" value="UniProtKB-UniRule"/>
</dbReference>
<reference evidence="18 19" key="1">
    <citation type="journal article" date="2013" name="Genome Announc.">
        <title>Draft Genome Sequence of Catellicoccus marimammalium, a Novel Species Commonly Found in Gull Feces.</title>
        <authorList>
            <person name="Weigand M.R."/>
            <person name="Ryu H."/>
            <person name="Bozcek L."/>
            <person name="Konstantinidis K.T."/>
            <person name="Santo Domingo J.W."/>
        </authorList>
    </citation>
    <scope>NUCLEOTIDE SEQUENCE [LARGE SCALE GENOMIC DNA]</scope>
    <source>
        <strain evidence="18 19">M35/04/3</strain>
    </source>
</reference>
<feature type="domain" description="Mur ligase C-terminal" evidence="16">
    <location>
        <begin position="305"/>
        <end position="426"/>
    </location>
</feature>
<dbReference type="InterPro" id="IPR036615">
    <property type="entry name" value="Mur_ligase_C_dom_sf"/>
</dbReference>
<evidence type="ECO:0000313" key="18">
    <source>
        <dbReference type="EMBL" id="EKU27554.1"/>
    </source>
</evidence>
<evidence type="ECO:0000256" key="3">
    <source>
        <dbReference type="ARBA" id="ARBA00012211"/>
    </source>
</evidence>
<dbReference type="InterPro" id="IPR013221">
    <property type="entry name" value="Mur_ligase_cen"/>
</dbReference>
<keyword evidence="12 14" id="KW-0961">Cell wall biogenesis/degradation</keyword>
<sequence length="447" mass="49976">MEISKDKCYHFVGIKGSGMSSLALILHEKGFNVQGSDVENYFFTQRDLESNHIPLYPFSKDNIQEDKDMIVIAGNAFSDDHEELQAAREKGIPVIRYHDFLGELIRDYTSIAVTGAHGKTSTTGMLAHVLSEVAPTSYLIGDGTGHGEADAQYFAFEACEYKRHFLAYSPDYAIMTNIDYDHPDYYTSIDDVFSAFQSLANQVKKGIIAFGDDPYLRKIKADVPIYYYGVQDEDDFKADDIKRTVNGSIFTVYHDGKAIGTFELPAFGLHNIFNATAVIAVAYLEGEDMEDVAHALKTFGGVKRRFSEKTIGDMTIVDDYAHHPSEIRATIDAARQKYPNKEIVAVFQPHTFTRTIALMHEFAEALDLADTVYLCDIFGSAREDSGDVKIEDLSQLIHKGGKVLKEDNMSPLLDHEDAVIIFMGAGDVQKFETAYEKLYLSTQTSNQ</sequence>
<dbReference type="PATRIC" id="fig|1234409.3.peg.302"/>
<dbReference type="Pfam" id="PF02875">
    <property type="entry name" value="Mur_ligase_C"/>
    <property type="match status" value="1"/>
</dbReference>
<evidence type="ECO:0000256" key="12">
    <source>
        <dbReference type="ARBA" id="ARBA00023316"/>
    </source>
</evidence>
<feature type="domain" description="Mur ligase central" evidence="17">
    <location>
        <begin position="113"/>
        <end position="282"/>
    </location>
</feature>
<dbReference type="InterPro" id="IPR005758">
    <property type="entry name" value="UDP-N-AcMur_Ala_ligase_MurC"/>
</dbReference>
<dbReference type="GO" id="GO:0005737">
    <property type="term" value="C:cytoplasm"/>
    <property type="evidence" value="ECO:0007669"/>
    <property type="project" value="UniProtKB-SubCell"/>
</dbReference>
<evidence type="ECO:0000256" key="1">
    <source>
        <dbReference type="ARBA" id="ARBA00004496"/>
    </source>
</evidence>
<keyword evidence="9 14" id="KW-0133">Cell shape</keyword>
<evidence type="ECO:0000256" key="11">
    <source>
        <dbReference type="ARBA" id="ARBA00023306"/>
    </source>
</evidence>
<evidence type="ECO:0000256" key="7">
    <source>
        <dbReference type="ARBA" id="ARBA00022741"/>
    </source>
</evidence>
<comment type="subcellular location">
    <subcellularLocation>
        <location evidence="1 14">Cytoplasm</location>
    </subcellularLocation>
</comment>
<evidence type="ECO:0000313" key="19">
    <source>
        <dbReference type="Proteomes" id="UP000016057"/>
    </source>
</evidence>
<dbReference type="GO" id="GO:0051301">
    <property type="term" value="P:cell division"/>
    <property type="evidence" value="ECO:0007669"/>
    <property type="project" value="UniProtKB-KW"/>
</dbReference>
<dbReference type="Proteomes" id="UP000016057">
    <property type="component" value="Unassembled WGS sequence"/>
</dbReference>
<evidence type="ECO:0000259" key="16">
    <source>
        <dbReference type="Pfam" id="PF02875"/>
    </source>
</evidence>
<dbReference type="Gene3D" id="3.90.190.20">
    <property type="entry name" value="Mur ligase, C-terminal domain"/>
    <property type="match status" value="1"/>
</dbReference>
<comment type="function">
    <text evidence="14">Cell wall formation.</text>
</comment>
<dbReference type="GO" id="GO:0008763">
    <property type="term" value="F:UDP-N-acetylmuramate-L-alanine ligase activity"/>
    <property type="evidence" value="ECO:0007669"/>
    <property type="project" value="UniProtKB-UniRule"/>
</dbReference>
<evidence type="ECO:0000256" key="5">
    <source>
        <dbReference type="ARBA" id="ARBA00022598"/>
    </source>
</evidence>
<dbReference type="AlphaFoldDB" id="K8Z990"/>
<dbReference type="EC" id="6.3.2.8" evidence="3 14"/>
<evidence type="ECO:0000259" key="17">
    <source>
        <dbReference type="Pfam" id="PF08245"/>
    </source>
</evidence>